<gene>
    <name evidence="3" type="ORF">LACBIDRAFT_316887</name>
</gene>
<accession>B0D571</accession>
<evidence type="ECO:0000313" key="4">
    <source>
        <dbReference type="Proteomes" id="UP000001194"/>
    </source>
</evidence>
<organism evidence="4">
    <name type="scientific">Laccaria bicolor (strain S238N-H82 / ATCC MYA-4686)</name>
    <name type="common">Bicoloured deceiver</name>
    <name type="synonym">Laccaria laccata var. bicolor</name>
    <dbReference type="NCBI Taxonomy" id="486041"/>
    <lineage>
        <taxon>Eukaryota</taxon>
        <taxon>Fungi</taxon>
        <taxon>Dikarya</taxon>
        <taxon>Basidiomycota</taxon>
        <taxon>Agaricomycotina</taxon>
        <taxon>Agaricomycetes</taxon>
        <taxon>Agaricomycetidae</taxon>
        <taxon>Agaricales</taxon>
        <taxon>Agaricineae</taxon>
        <taxon>Hydnangiaceae</taxon>
        <taxon>Laccaria</taxon>
    </lineage>
</organism>
<dbReference type="InterPro" id="IPR046341">
    <property type="entry name" value="SET_dom_sf"/>
</dbReference>
<dbReference type="RefSeq" id="XP_001878677.1">
    <property type="nucleotide sequence ID" value="XM_001878642.1"/>
</dbReference>
<dbReference type="PANTHER" id="PTHR47332">
    <property type="entry name" value="SET DOMAIN-CONTAINING PROTEIN 5"/>
    <property type="match status" value="1"/>
</dbReference>
<dbReference type="SUPFAM" id="SSF82199">
    <property type="entry name" value="SET domain"/>
    <property type="match status" value="1"/>
</dbReference>
<dbReference type="OrthoDB" id="5945798at2759"/>
<dbReference type="PROSITE" id="PS50280">
    <property type="entry name" value="SET"/>
    <property type="match status" value="1"/>
</dbReference>
<dbReference type="InParanoid" id="B0D571"/>
<evidence type="ECO:0000313" key="3">
    <source>
        <dbReference type="EMBL" id="EDR10227.1"/>
    </source>
</evidence>
<dbReference type="AlphaFoldDB" id="B0D571"/>
<feature type="domain" description="SET" evidence="2">
    <location>
        <begin position="143"/>
        <end position="321"/>
    </location>
</feature>
<proteinExistence type="predicted"/>
<dbReference type="InterPro" id="IPR053185">
    <property type="entry name" value="SET_domain_protein"/>
</dbReference>
<dbReference type="Gene3D" id="2.170.270.10">
    <property type="entry name" value="SET domain"/>
    <property type="match status" value="1"/>
</dbReference>
<name>B0D571_LACBS</name>
<keyword evidence="4" id="KW-1185">Reference proteome</keyword>
<dbReference type="SMART" id="SM00317">
    <property type="entry name" value="SET"/>
    <property type="match status" value="1"/>
</dbReference>
<reference evidence="3 4" key="1">
    <citation type="journal article" date="2008" name="Nature">
        <title>The genome of Laccaria bicolor provides insights into mycorrhizal symbiosis.</title>
        <authorList>
            <person name="Martin F."/>
            <person name="Aerts A."/>
            <person name="Ahren D."/>
            <person name="Brun A."/>
            <person name="Danchin E.G.J."/>
            <person name="Duchaussoy F."/>
            <person name="Gibon J."/>
            <person name="Kohler A."/>
            <person name="Lindquist E."/>
            <person name="Pereda V."/>
            <person name="Salamov A."/>
            <person name="Shapiro H.J."/>
            <person name="Wuyts J."/>
            <person name="Blaudez D."/>
            <person name="Buee M."/>
            <person name="Brokstein P."/>
            <person name="Canbaeck B."/>
            <person name="Cohen D."/>
            <person name="Courty P.E."/>
            <person name="Coutinho P.M."/>
            <person name="Delaruelle C."/>
            <person name="Detter J.C."/>
            <person name="Deveau A."/>
            <person name="DiFazio S."/>
            <person name="Duplessis S."/>
            <person name="Fraissinet-Tachet L."/>
            <person name="Lucic E."/>
            <person name="Frey-Klett P."/>
            <person name="Fourrey C."/>
            <person name="Feussner I."/>
            <person name="Gay G."/>
            <person name="Grimwood J."/>
            <person name="Hoegger P.J."/>
            <person name="Jain P."/>
            <person name="Kilaru S."/>
            <person name="Labbe J."/>
            <person name="Lin Y.C."/>
            <person name="Legue V."/>
            <person name="Le Tacon F."/>
            <person name="Marmeisse R."/>
            <person name="Melayah D."/>
            <person name="Montanini B."/>
            <person name="Muratet M."/>
            <person name="Nehls U."/>
            <person name="Niculita-Hirzel H."/>
            <person name="Oudot-Le Secq M.P."/>
            <person name="Peter M."/>
            <person name="Quesneville H."/>
            <person name="Rajashekar B."/>
            <person name="Reich M."/>
            <person name="Rouhier N."/>
            <person name="Schmutz J."/>
            <person name="Yin T."/>
            <person name="Chalot M."/>
            <person name="Henrissat B."/>
            <person name="Kuees U."/>
            <person name="Lucas S."/>
            <person name="Van de Peer Y."/>
            <person name="Podila G.K."/>
            <person name="Polle A."/>
            <person name="Pukkila P.J."/>
            <person name="Richardson P.M."/>
            <person name="Rouze P."/>
            <person name="Sanders I.R."/>
            <person name="Stajich J.E."/>
            <person name="Tunlid A."/>
            <person name="Tuskan G."/>
            <person name="Grigoriev I.V."/>
        </authorList>
    </citation>
    <scope>NUCLEOTIDE SEQUENCE [LARGE SCALE GENOMIC DNA]</scope>
    <source>
        <strain evidence="4">S238N-H82 / ATCC MYA-4686</strain>
    </source>
</reference>
<dbReference type="Pfam" id="PF00856">
    <property type="entry name" value="SET"/>
    <property type="match status" value="1"/>
</dbReference>
<dbReference type="KEGG" id="lbc:LACBIDRAFT_316887"/>
<dbReference type="PANTHER" id="PTHR47332:SF6">
    <property type="entry name" value="SET DOMAIN-CONTAINING PROTEIN"/>
    <property type="match status" value="1"/>
</dbReference>
<protein>
    <submittedName>
        <fullName evidence="3">Predicted protein</fullName>
    </submittedName>
</protein>
<feature type="region of interest" description="Disordered" evidence="1">
    <location>
        <begin position="16"/>
        <end position="35"/>
    </location>
</feature>
<dbReference type="HOGENOM" id="CLU_028281_2_0_1"/>
<evidence type="ECO:0000259" key="2">
    <source>
        <dbReference type="PROSITE" id="PS50280"/>
    </source>
</evidence>
<dbReference type="Proteomes" id="UP000001194">
    <property type="component" value="Unassembled WGS sequence"/>
</dbReference>
<evidence type="ECO:0000256" key="1">
    <source>
        <dbReference type="SAM" id="MobiDB-lite"/>
    </source>
</evidence>
<sequence length="442" mass="48563">MKRGFLKTAKAKKTEGIALPPVASTPPGGVPPKGDGSFVERPSIKLPYGKVETGNVASVIDFVQPNIVKARPTEGVVSRKIIGREISGDTVDYSDYVIVYTTLPPVNLGDTLDDEPDNWTECILAGHIKRQILSTPGFPRPVEKTAGGKVYHRVKPSPFGGLGMFAARPVRTGDLIVAERPLLIAQRGFEMRDESGSKGLTQAEMIQVYMQQWEEQLGIALNRMTDENRKAFMALANSHTEDGSGPILGIVRTNGYEVPGLNDGHEDDSTRAYTAVLNVMSRVNHSCSPNTTHHFDMASLSFQLRAIRDIKQGEELFYAYCDILRTKSERAEELAPYGVVCVCPGCVGATKETDLLRSELAKRIAKLRADHHVWMKDHSRPNVLVASLKLIAEIEKEGLTDAPSFIVLLRMVVEVYSASGSGNSAMKYLDQLNNHFRASGRR</sequence>
<dbReference type="InterPro" id="IPR001214">
    <property type="entry name" value="SET_dom"/>
</dbReference>
<dbReference type="EMBL" id="DS547097">
    <property type="protein sequence ID" value="EDR10227.1"/>
    <property type="molecule type" value="Genomic_DNA"/>
</dbReference>
<dbReference type="CDD" id="cd20071">
    <property type="entry name" value="SET_SMYD"/>
    <property type="match status" value="1"/>
</dbReference>
<dbReference type="GeneID" id="6074391"/>